<proteinExistence type="predicted"/>
<dbReference type="Proteomes" id="UP000029585">
    <property type="component" value="Unassembled WGS sequence"/>
</dbReference>
<dbReference type="EMBL" id="ADLO01000079">
    <property type="protein sequence ID" value="KGF54827.1"/>
    <property type="molecule type" value="Genomic_DNA"/>
</dbReference>
<evidence type="ECO:0000313" key="2">
    <source>
        <dbReference type="Proteomes" id="UP000029585"/>
    </source>
</evidence>
<name>A0A096CJ81_FLAPL</name>
<comment type="caution">
    <text evidence="1">The sequence shown here is derived from an EMBL/GenBank/DDBJ whole genome shotgun (WGS) entry which is preliminary data.</text>
</comment>
<dbReference type="RefSeq" id="WP_009257404.1">
    <property type="nucleotide sequence ID" value="NZ_KN174163.1"/>
</dbReference>
<dbReference type="PATRIC" id="fig|742738.3.peg.2585"/>
<dbReference type="HOGENOM" id="CLU_1903020_0_0_9"/>
<organism evidence="1 2">
    <name type="scientific">Flavonifractor plautii 1_3_50AFAA</name>
    <dbReference type="NCBI Taxonomy" id="742738"/>
    <lineage>
        <taxon>Bacteria</taxon>
        <taxon>Bacillati</taxon>
        <taxon>Bacillota</taxon>
        <taxon>Clostridia</taxon>
        <taxon>Eubacteriales</taxon>
        <taxon>Oscillospiraceae</taxon>
        <taxon>Flavonifractor</taxon>
    </lineage>
</organism>
<dbReference type="AlphaFoldDB" id="A0A096CJ81"/>
<accession>A0A096CJ81</accession>
<gene>
    <name evidence="1" type="ORF">HMPREF9460_02518</name>
</gene>
<keyword evidence="2" id="KW-1185">Reference proteome</keyword>
<protein>
    <submittedName>
        <fullName evidence="1">Uncharacterized protein</fullName>
    </submittedName>
</protein>
<sequence>MNFRDWYTDTVDIWRVVPVQDGSLTRHERRELYRNIPCRLYQVEAPEVRMSQAAASADQKDWLQCDNEVDIQAGDELIIHRGAVLGKSIPDIRAFASGPNHFFEPFGAIMPGLAHQEIRLLQQERVKGGVEDEPGGAHKAAQTG</sequence>
<reference evidence="1 2" key="1">
    <citation type="submission" date="2011-08" db="EMBL/GenBank/DDBJ databases">
        <title>The Genome Sequence of Clostridium orbiscindens 1_3_50AFAA.</title>
        <authorList>
            <consortium name="The Broad Institute Genome Sequencing Platform"/>
            <person name="Earl A."/>
            <person name="Ward D."/>
            <person name="Feldgarden M."/>
            <person name="Gevers D."/>
            <person name="Daigneault M."/>
            <person name="Strauss J."/>
            <person name="Allen-Vercoe E."/>
            <person name="Young S.K."/>
            <person name="Zeng Q."/>
            <person name="Gargeya S."/>
            <person name="Fitzgerald M."/>
            <person name="Haas B."/>
            <person name="Abouelleil A."/>
            <person name="Alvarado L."/>
            <person name="Arachchi H.M."/>
            <person name="Berlin A."/>
            <person name="Brown A."/>
            <person name="Chapman S.B."/>
            <person name="Chen Z."/>
            <person name="Dunbar C."/>
            <person name="Freedman E."/>
            <person name="Gearin G."/>
            <person name="Gellesch M."/>
            <person name="Goldberg J."/>
            <person name="Griggs A."/>
            <person name="Gujja S."/>
            <person name="Heiman D."/>
            <person name="Howarth C."/>
            <person name="Larson L."/>
            <person name="Lui A."/>
            <person name="MacDonald P.J.P."/>
            <person name="Montmayeur A."/>
            <person name="Murphy C."/>
            <person name="Neiman D."/>
            <person name="Pearson M."/>
            <person name="Priest M."/>
            <person name="Roberts A."/>
            <person name="Saif S."/>
            <person name="Shea T."/>
            <person name="Shenoy N."/>
            <person name="Sisk P."/>
            <person name="Stolte C."/>
            <person name="Sykes S."/>
            <person name="Wortman J."/>
            <person name="Nusbaum C."/>
            <person name="Birren B."/>
        </authorList>
    </citation>
    <scope>NUCLEOTIDE SEQUENCE [LARGE SCALE GENOMIC DNA]</scope>
    <source>
        <strain evidence="1 2">1_3_50AFAA</strain>
    </source>
</reference>
<evidence type="ECO:0000313" key="1">
    <source>
        <dbReference type="EMBL" id="KGF54827.1"/>
    </source>
</evidence>